<evidence type="ECO:0000313" key="3">
    <source>
        <dbReference type="EMBL" id="NLE30741.1"/>
    </source>
</evidence>
<feature type="chain" id="PRO_5032461375" description="Cohesin domain-containing protein" evidence="2">
    <location>
        <begin position="24"/>
        <end position="230"/>
    </location>
</feature>
<evidence type="ECO:0000256" key="1">
    <source>
        <dbReference type="SAM" id="Phobius"/>
    </source>
</evidence>
<gene>
    <name evidence="3" type="ORF">GX618_00495</name>
</gene>
<dbReference type="Gene3D" id="2.60.40.680">
    <property type="match status" value="1"/>
</dbReference>
<keyword evidence="2" id="KW-0732">Signal</keyword>
<keyword evidence="1" id="KW-0472">Membrane</keyword>
<comment type="caution">
    <text evidence="3">The sequence shown here is derived from an EMBL/GenBank/DDBJ whole genome shotgun (WGS) entry which is preliminary data.</text>
</comment>
<evidence type="ECO:0000256" key="2">
    <source>
        <dbReference type="SAM" id="SignalP"/>
    </source>
</evidence>
<feature type="signal peptide" evidence="2">
    <location>
        <begin position="1"/>
        <end position="23"/>
    </location>
</feature>
<dbReference type="EMBL" id="JAAZAL010000019">
    <property type="protein sequence ID" value="NLE30741.1"/>
    <property type="molecule type" value="Genomic_DNA"/>
</dbReference>
<sequence>MKQKKIVGYFLCLLILISSSIKASASSPSFTFYPSSGVVQDAQEGFTVDVLIDSGSYELSKARAMIKFDPKVIKLVRASKNSSLFEQWPLEQSSTDNINGVVILTGVTQVDSQEGTPFYLTDTSPDVFIRLEFDVITTKEEDIVLSFEYSGQDDDFMSVLIDSDTQNNVLAVKPQSATFSLNSQDIPETGLNPSAIGAIVGIILILVGGYIRSTGSTYFRKRTGTIVLSD</sequence>
<evidence type="ECO:0008006" key="5">
    <source>
        <dbReference type="Google" id="ProtNLM"/>
    </source>
</evidence>
<name>A0A847ESL3_9BACT</name>
<dbReference type="AlphaFoldDB" id="A0A847ESL3"/>
<reference evidence="3 4" key="1">
    <citation type="journal article" date="2020" name="Biotechnol. Biofuels">
        <title>New insights from the biogas microbiome by comprehensive genome-resolved metagenomics of nearly 1600 species originating from multiple anaerobic digesters.</title>
        <authorList>
            <person name="Campanaro S."/>
            <person name="Treu L."/>
            <person name="Rodriguez-R L.M."/>
            <person name="Kovalovszki A."/>
            <person name="Ziels R.M."/>
            <person name="Maus I."/>
            <person name="Zhu X."/>
            <person name="Kougias P.G."/>
            <person name="Basile A."/>
            <person name="Luo G."/>
            <person name="Schluter A."/>
            <person name="Konstantinidis K.T."/>
            <person name="Angelidaki I."/>
        </authorList>
    </citation>
    <scope>NUCLEOTIDE SEQUENCE [LARGE SCALE GENOMIC DNA]</scope>
    <source>
        <strain evidence="3">AS06rmzACSIP_421</strain>
    </source>
</reference>
<accession>A0A847ESL3</accession>
<organism evidence="3 4">
    <name type="scientific">Candidatus Dojkabacteria bacterium</name>
    <dbReference type="NCBI Taxonomy" id="2099670"/>
    <lineage>
        <taxon>Bacteria</taxon>
        <taxon>Candidatus Dojkabacteria</taxon>
    </lineage>
</organism>
<dbReference type="Proteomes" id="UP000554004">
    <property type="component" value="Unassembled WGS sequence"/>
</dbReference>
<proteinExistence type="predicted"/>
<protein>
    <recommendedName>
        <fullName evidence="5">Cohesin domain-containing protein</fullName>
    </recommendedName>
</protein>
<evidence type="ECO:0000313" key="4">
    <source>
        <dbReference type="Proteomes" id="UP000554004"/>
    </source>
</evidence>
<feature type="transmembrane region" description="Helical" evidence="1">
    <location>
        <begin position="191"/>
        <end position="211"/>
    </location>
</feature>
<keyword evidence="1" id="KW-1133">Transmembrane helix</keyword>
<keyword evidence="1" id="KW-0812">Transmembrane</keyword>